<organism evidence="2 3">
    <name type="scientific">Streptomyces showdoensis</name>
    <dbReference type="NCBI Taxonomy" id="68268"/>
    <lineage>
        <taxon>Bacteria</taxon>
        <taxon>Bacillati</taxon>
        <taxon>Actinomycetota</taxon>
        <taxon>Actinomycetes</taxon>
        <taxon>Kitasatosporales</taxon>
        <taxon>Streptomycetaceae</taxon>
        <taxon>Streptomyces</taxon>
    </lineage>
</organism>
<keyword evidence="1" id="KW-0472">Membrane</keyword>
<evidence type="ECO:0000313" key="2">
    <source>
        <dbReference type="EMBL" id="KKZ69388.1"/>
    </source>
</evidence>
<dbReference type="Proteomes" id="UP000265325">
    <property type="component" value="Unassembled WGS sequence"/>
</dbReference>
<name>A0A2P2GD10_STREW</name>
<evidence type="ECO:0000256" key="1">
    <source>
        <dbReference type="SAM" id="Phobius"/>
    </source>
</evidence>
<gene>
    <name evidence="2" type="ORF">VO63_34585</name>
</gene>
<dbReference type="AlphaFoldDB" id="A0A2P2GD10"/>
<proteinExistence type="predicted"/>
<feature type="non-terminal residue" evidence="2">
    <location>
        <position position="120"/>
    </location>
</feature>
<keyword evidence="1" id="KW-1133">Transmembrane helix</keyword>
<evidence type="ECO:0000313" key="3">
    <source>
        <dbReference type="Proteomes" id="UP000265325"/>
    </source>
</evidence>
<protein>
    <submittedName>
        <fullName evidence="2">Membrane protein</fullName>
    </submittedName>
</protein>
<dbReference type="EMBL" id="LAQS01000096">
    <property type="protein sequence ID" value="KKZ69388.1"/>
    <property type="molecule type" value="Genomic_DNA"/>
</dbReference>
<sequence>MVVVFLLVLVVVLALLGAVHWYVWRRLVRDLTAPGGRARRAGTAAAVALPLLSLAALVSGRAGAPFRLQQAVAWPGFLWLALLLYVTLALAVTEPLRPLLRRALARRAAPAVAPEAVGAA</sequence>
<comment type="caution">
    <text evidence="2">The sequence shown here is derived from an EMBL/GenBank/DDBJ whole genome shotgun (WGS) entry which is preliminary data.</text>
</comment>
<keyword evidence="1" id="KW-0812">Transmembrane</keyword>
<reference evidence="2 3" key="1">
    <citation type="submission" date="2015-05" db="EMBL/GenBank/DDBJ databases">
        <title>Draft Genome assembly of Streptomyces showdoensis.</title>
        <authorList>
            <person name="Thapa K.K."/>
            <person name="Metsa-Ketela M."/>
        </authorList>
    </citation>
    <scope>NUCLEOTIDE SEQUENCE [LARGE SCALE GENOMIC DNA]</scope>
    <source>
        <strain evidence="2 3">ATCC 15227</strain>
    </source>
</reference>
<feature type="transmembrane region" description="Helical" evidence="1">
    <location>
        <begin position="72"/>
        <end position="92"/>
    </location>
</feature>
<feature type="transmembrane region" description="Helical" evidence="1">
    <location>
        <begin position="41"/>
        <end position="60"/>
    </location>
</feature>
<accession>A0A2P2GD10</accession>
<keyword evidence="3" id="KW-1185">Reference proteome</keyword>